<reference evidence="1 2" key="2">
    <citation type="journal article" date="2022" name="Mol. Ecol. Resour.">
        <title>The genomes of chicory, endive, great burdock and yacon provide insights into Asteraceae paleo-polyploidization history and plant inulin production.</title>
        <authorList>
            <person name="Fan W."/>
            <person name="Wang S."/>
            <person name="Wang H."/>
            <person name="Wang A."/>
            <person name="Jiang F."/>
            <person name="Liu H."/>
            <person name="Zhao H."/>
            <person name="Xu D."/>
            <person name="Zhang Y."/>
        </authorList>
    </citation>
    <scope>NUCLEOTIDE SEQUENCE [LARGE SCALE GENOMIC DNA]</scope>
    <source>
        <strain evidence="2">cv. Yunnan</strain>
        <tissue evidence="1">Leaves</tissue>
    </source>
</reference>
<gene>
    <name evidence="1" type="ORF">L1987_67113</name>
</gene>
<comment type="caution">
    <text evidence="1">The sequence shown here is derived from an EMBL/GenBank/DDBJ whole genome shotgun (WGS) entry which is preliminary data.</text>
</comment>
<proteinExistence type="predicted"/>
<organism evidence="1 2">
    <name type="scientific">Smallanthus sonchifolius</name>
    <dbReference type="NCBI Taxonomy" id="185202"/>
    <lineage>
        <taxon>Eukaryota</taxon>
        <taxon>Viridiplantae</taxon>
        <taxon>Streptophyta</taxon>
        <taxon>Embryophyta</taxon>
        <taxon>Tracheophyta</taxon>
        <taxon>Spermatophyta</taxon>
        <taxon>Magnoliopsida</taxon>
        <taxon>eudicotyledons</taxon>
        <taxon>Gunneridae</taxon>
        <taxon>Pentapetalae</taxon>
        <taxon>asterids</taxon>
        <taxon>campanulids</taxon>
        <taxon>Asterales</taxon>
        <taxon>Asteraceae</taxon>
        <taxon>Asteroideae</taxon>
        <taxon>Heliantheae alliance</taxon>
        <taxon>Millerieae</taxon>
        <taxon>Smallanthus</taxon>
    </lineage>
</organism>
<evidence type="ECO:0000313" key="2">
    <source>
        <dbReference type="Proteomes" id="UP001056120"/>
    </source>
</evidence>
<name>A0ACB9BZ97_9ASTR</name>
<reference evidence="2" key="1">
    <citation type="journal article" date="2022" name="Mol. Ecol. Resour.">
        <title>The genomes of chicory, endive, great burdock and yacon provide insights into Asteraceae palaeo-polyploidization history and plant inulin production.</title>
        <authorList>
            <person name="Fan W."/>
            <person name="Wang S."/>
            <person name="Wang H."/>
            <person name="Wang A."/>
            <person name="Jiang F."/>
            <person name="Liu H."/>
            <person name="Zhao H."/>
            <person name="Xu D."/>
            <person name="Zhang Y."/>
        </authorList>
    </citation>
    <scope>NUCLEOTIDE SEQUENCE [LARGE SCALE GENOMIC DNA]</scope>
    <source>
        <strain evidence="2">cv. Yunnan</strain>
    </source>
</reference>
<dbReference type="Proteomes" id="UP001056120">
    <property type="component" value="Linkage Group LG22"/>
</dbReference>
<dbReference type="EMBL" id="CM042039">
    <property type="protein sequence ID" value="KAI3727300.1"/>
    <property type="molecule type" value="Genomic_DNA"/>
</dbReference>
<evidence type="ECO:0000313" key="1">
    <source>
        <dbReference type="EMBL" id="KAI3727300.1"/>
    </source>
</evidence>
<accession>A0ACB9BZ97</accession>
<keyword evidence="2" id="KW-1185">Reference proteome</keyword>
<sequence length="101" mass="11257">MEVTTTAATIAVVKPAGIQPAPPSPTTSVAVHSQNSKKQRYDRCFSFMEISMDPGIKSLKRLDSRKFKLEIQRWAKAVVRYARQVSDRFGTRQASEGNSRG</sequence>
<protein>
    <submittedName>
        <fullName evidence="1">Uncharacterized protein</fullName>
    </submittedName>
</protein>